<evidence type="ECO:0000259" key="7">
    <source>
        <dbReference type="Pfam" id="PF01435"/>
    </source>
</evidence>
<evidence type="ECO:0000256" key="5">
    <source>
        <dbReference type="ARBA" id="ARBA00023049"/>
    </source>
</evidence>
<keyword evidence="5 6" id="KW-0482">Metalloprotease</keyword>
<dbReference type="GO" id="GO:0004222">
    <property type="term" value="F:metalloendopeptidase activity"/>
    <property type="evidence" value="ECO:0007669"/>
    <property type="project" value="InterPro"/>
</dbReference>
<keyword evidence="9" id="KW-1185">Reference proteome</keyword>
<evidence type="ECO:0000256" key="6">
    <source>
        <dbReference type="RuleBase" id="RU003983"/>
    </source>
</evidence>
<sequence length="89" mass="10315">MPLLFLSLFLITMPVSPLMNVISRYEERQADRYAIEMTENKEAAVTAFQKLAASHKSTGYNPDLLHYLLSSHPRIPDRIHEVSLHEEKY</sequence>
<gene>
    <name evidence="8" type="ORF">DS031_14555</name>
</gene>
<comment type="cofactor">
    <cofactor evidence="6">
        <name>Zn(2+)</name>
        <dbReference type="ChEBI" id="CHEBI:29105"/>
    </cofactor>
    <text evidence="6">Binds 1 zinc ion per subunit.</text>
</comment>
<keyword evidence="3 6" id="KW-0378">Hydrolase</keyword>
<keyword evidence="2" id="KW-0479">Metal-binding</keyword>
<dbReference type="EMBL" id="QOCW01000016">
    <property type="protein sequence ID" value="RBW68764.1"/>
    <property type="molecule type" value="Genomic_DNA"/>
</dbReference>
<keyword evidence="4 6" id="KW-0862">Zinc</keyword>
<dbReference type="GO" id="GO:0046872">
    <property type="term" value="F:metal ion binding"/>
    <property type="evidence" value="ECO:0007669"/>
    <property type="project" value="UniProtKB-KW"/>
</dbReference>
<keyword evidence="1 6" id="KW-0645">Protease</keyword>
<feature type="domain" description="Peptidase M48" evidence="7">
    <location>
        <begin position="8"/>
        <end position="83"/>
    </location>
</feature>
<organism evidence="8 9">
    <name type="scientific">Bacillus taeanensis</name>
    <dbReference type="NCBI Taxonomy" id="273032"/>
    <lineage>
        <taxon>Bacteria</taxon>
        <taxon>Bacillati</taxon>
        <taxon>Bacillota</taxon>
        <taxon>Bacilli</taxon>
        <taxon>Bacillales</taxon>
        <taxon>Bacillaceae</taxon>
        <taxon>Bacillus</taxon>
    </lineage>
</organism>
<comment type="caution">
    <text evidence="8">The sequence shown here is derived from an EMBL/GenBank/DDBJ whole genome shotgun (WGS) entry which is preliminary data.</text>
</comment>
<dbReference type="GO" id="GO:0006508">
    <property type="term" value="P:proteolysis"/>
    <property type="evidence" value="ECO:0007669"/>
    <property type="project" value="UniProtKB-KW"/>
</dbReference>
<accession>A0A366XX97</accession>
<evidence type="ECO:0000313" key="8">
    <source>
        <dbReference type="EMBL" id="RBW68764.1"/>
    </source>
</evidence>
<dbReference type="Proteomes" id="UP000253314">
    <property type="component" value="Unassembled WGS sequence"/>
</dbReference>
<evidence type="ECO:0000256" key="1">
    <source>
        <dbReference type="ARBA" id="ARBA00022670"/>
    </source>
</evidence>
<evidence type="ECO:0000256" key="4">
    <source>
        <dbReference type="ARBA" id="ARBA00022833"/>
    </source>
</evidence>
<evidence type="ECO:0000313" key="9">
    <source>
        <dbReference type="Proteomes" id="UP000253314"/>
    </source>
</evidence>
<dbReference type="InterPro" id="IPR001915">
    <property type="entry name" value="Peptidase_M48"/>
</dbReference>
<name>A0A366XX97_9BACI</name>
<dbReference type="AlphaFoldDB" id="A0A366XX97"/>
<reference evidence="8 9" key="1">
    <citation type="submission" date="2018-07" db="EMBL/GenBank/DDBJ databases">
        <title>Lottiidibacillus patelloidae gen. nov., sp. nov., isolated from the intestinal tract of a marine limpet and the reclassification of B. taeanensis BH030017T, B. algicola KMM 3737T and B. hwajinpoensis SW-72T as genus Lottiidibacillus.</title>
        <authorList>
            <person name="Liu R."/>
            <person name="Huang Z."/>
        </authorList>
    </citation>
    <scope>NUCLEOTIDE SEQUENCE [LARGE SCALE GENOMIC DNA]</scope>
    <source>
        <strain evidence="8 9">BH030017</strain>
    </source>
</reference>
<protein>
    <recommendedName>
        <fullName evidence="7">Peptidase M48 domain-containing protein</fullName>
    </recommendedName>
</protein>
<evidence type="ECO:0000256" key="2">
    <source>
        <dbReference type="ARBA" id="ARBA00022723"/>
    </source>
</evidence>
<evidence type="ECO:0000256" key="3">
    <source>
        <dbReference type="ARBA" id="ARBA00022801"/>
    </source>
</evidence>
<dbReference type="Pfam" id="PF01435">
    <property type="entry name" value="Peptidase_M48"/>
    <property type="match status" value="1"/>
</dbReference>
<comment type="similarity">
    <text evidence="6">Belongs to the peptidase M48 family.</text>
</comment>
<proteinExistence type="inferred from homology"/>